<dbReference type="Proteomes" id="UP001418222">
    <property type="component" value="Unassembled WGS sequence"/>
</dbReference>
<sequence length="347" mass="37969">MYEVPKKISCFSFLTNFARACGFLIFPILQELLELGEKIGHASTGLREDEIECGIRKVKHSIFDKRFSCAEMERKCSICQGKVAVEEEPGGSSISRPDLQQNVGNGGRGPWRDRLWLRIQDRAAPGLAASAERAGPGTDRPDRPQETPLGPRNPDRGRRVFGGFGSGGGGALGGAGGLGIGWGAPARSAEGLAGGLGQAAGGGGAGGPGGGNGLLPHPNGKGMPWGQFRQFPSVHVERDEPQRQDDGWRGQVDHRPYVPPKLTRMNFPRYSGGDALEWVQKAELFFSYQEVPKEQWVQLASFHLEDDAFQWTQWFLRARNYVPWVEFVDGFTARCGPLEFEDFEALL</sequence>
<feature type="compositionally biased region" description="Polar residues" evidence="1">
    <location>
        <begin position="92"/>
        <end position="103"/>
    </location>
</feature>
<keyword evidence="3" id="KW-1185">Reference proteome</keyword>
<feature type="region of interest" description="Disordered" evidence="1">
    <location>
        <begin position="126"/>
        <end position="163"/>
    </location>
</feature>
<evidence type="ECO:0000256" key="1">
    <source>
        <dbReference type="SAM" id="MobiDB-lite"/>
    </source>
</evidence>
<name>A0AAP0GAG8_9ASPA</name>
<proteinExistence type="predicted"/>
<gene>
    <name evidence="2" type="ORF">KSP39_PZI006592</name>
</gene>
<evidence type="ECO:0000313" key="2">
    <source>
        <dbReference type="EMBL" id="KAK8947432.1"/>
    </source>
</evidence>
<dbReference type="AlphaFoldDB" id="A0AAP0GAG8"/>
<reference evidence="2 3" key="1">
    <citation type="journal article" date="2022" name="Nat. Plants">
        <title>Genomes of leafy and leafless Platanthera orchids illuminate the evolution of mycoheterotrophy.</title>
        <authorList>
            <person name="Li M.H."/>
            <person name="Liu K.W."/>
            <person name="Li Z."/>
            <person name="Lu H.C."/>
            <person name="Ye Q.L."/>
            <person name="Zhang D."/>
            <person name="Wang J.Y."/>
            <person name="Li Y.F."/>
            <person name="Zhong Z.M."/>
            <person name="Liu X."/>
            <person name="Yu X."/>
            <person name="Liu D.K."/>
            <person name="Tu X.D."/>
            <person name="Liu B."/>
            <person name="Hao Y."/>
            <person name="Liao X.Y."/>
            <person name="Jiang Y.T."/>
            <person name="Sun W.H."/>
            <person name="Chen J."/>
            <person name="Chen Y.Q."/>
            <person name="Ai Y."/>
            <person name="Zhai J.W."/>
            <person name="Wu S.S."/>
            <person name="Zhou Z."/>
            <person name="Hsiao Y.Y."/>
            <person name="Wu W.L."/>
            <person name="Chen Y.Y."/>
            <person name="Lin Y.F."/>
            <person name="Hsu J.L."/>
            <person name="Li C.Y."/>
            <person name="Wang Z.W."/>
            <person name="Zhao X."/>
            <person name="Zhong W.Y."/>
            <person name="Ma X.K."/>
            <person name="Ma L."/>
            <person name="Huang J."/>
            <person name="Chen G.Z."/>
            <person name="Huang M.Z."/>
            <person name="Huang L."/>
            <person name="Peng D.H."/>
            <person name="Luo Y.B."/>
            <person name="Zou S.Q."/>
            <person name="Chen S.P."/>
            <person name="Lan S."/>
            <person name="Tsai W.C."/>
            <person name="Van de Peer Y."/>
            <person name="Liu Z.J."/>
        </authorList>
    </citation>
    <scope>NUCLEOTIDE SEQUENCE [LARGE SCALE GENOMIC DNA]</scope>
    <source>
        <strain evidence="2">Lor287</strain>
    </source>
</reference>
<comment type="caution">
    <text evidence="2">The sequence shown here is derived from an EMBL/GenBank/DDBJ whole genome shotgun (WGS) entry which is preliminary data.</text>
</comment>
<organism evidence="2 3">
    <name type="scientific">Platanthera zijinensis</name>
    <dbReference type="NCBI Taxonomy" id="2320716"/>
    <lineage>
        <taxon>Eukaryota</taxon>
        <taxon>Viridiplantae</taxon>
        <taxon>Streptophyta</taxon>
        <taxon>Embryophyta</taxon>
        <taxon>Tracheophyta</taxon>
        <taxon>Spermatophyta</taxon>
        <taxon>Magnoliopsida</taxon>
        <taxon>Liliopsida</taxon>
        <taxon>Asparagales</taxon>
        <taxon>Orchidaceae</taxon>
        <taxon>Orchidoideae</taxon>
        <taxon>Orchideae</taxon>
        <taxon>Orchidinae</taxon>
        <taxon>Platanthera</taxon>
    </lineage>
</organism>
<dbReference type="EMBL" id="JBBWWQ010000005">
    <property type="protein sequence ID" value="KAK8947432.1"/>
    <property type="molecule type" value="Genomic_DNA"/>
</dbReference>
<protein>
    <recommendedName>
        <fullName evidence="4">Retrotransposon gag domain-containing protein</fullName>
    </recommendedName>
</protein>
<feature type="region of interest" description="Disordered" evidence="1">
    <location>
        <begin position="87"/>
        <end position="111"/>
    </location>
</feature>
<evidence type="ECO:0000313" key="3">
    <source>
        <dbReference type="Proteomes" id="UP001418222"/>
    </source>
</evidence>
<evidence type="ECO:0008006" key="4">
    <source>
        <dbReference type="Google" id="ProtNLM"/>
    </source>
</evidence>
<accession>A0AAP0GAG8</accession>